<evidence type="ECO:0000256" key="1">
    <source>
        <dbReference type="SAM" id="Phobius"/>
    </source>
</evidence>
<keyword evidence="3" id="KW-1185">Reference proteome</keyword>
<protein>
    <recommendedName>
        <fullName evidence="4">DUF4231 domain-containing protein</fullName>
    </recommendedName>
</protein>
<feature type="transmembrane region" description="Helical" evidence="1">
    <location>
        <begin position="60"/>
        <end position="78"/>
    </location>
</feature>
<keyword evidence="1" id="KW-0472">Membrane</keyword>
<comment type="caution">
    <text evidence="2">The sequence shown here is derived from an EMBL/GenBank/DDBJ whole genome shotgun (WGS) entry which is preliminary data.</text>
</comment>
<accession>A0ABQ3YDZ6</accession>
<evidence type="ECO:0008006" key="4">
    <source>
        <dbReference type="Google" id="ProtNLM"/>
    </source>
</evidence>
<feature type="transmembrane region" description="Helical" evidence="1">
    <location>
        <begin position="34"/>
        <end position="54"/>
    </location>
</feature>
<name>A0ABQ3YDZ6_9ACTN</name>
<dbReference type="InterPro" id="IPR025325">
    <property type="entry name" value="DUF4231"/>
</dbReference>
<reference evidence="2 3" key="1">
    <citation type="submission" date="2021-01" db="EMBL/GenBank/DDBJ databases">
        <title>Whole genome shotgun sequence of Actinoplanes deccanensis NBRC 13994.</title>
        <authorList>
            <person name="Komaki H."/>
            <person name="Tamura T."/>
        </authorList>
    </citation>
    <scope>NUCLEOTIDE SEQUENCE [LARGE SCALE GENOMIC DNA]</scope>
    <source>
        <strain evidence="2 3">NBRC 13994</strain>
    </source>
</reference>
<sequence>MRMTQGNDDVSAAEVYRVARERYQKYARTARRSYQVSETLLIVIAASIPASVAFTDDARVPAVLGGLVVVLTGLRTLFRWHDNWIRYIETLVQLEAEWARFRHQLGDYAGAGREAAFVQAVKQIELSETQGWVGLRRTAQEAREITAAQQ</sequence>
<dbReference type="Proteomes" id="UP000609879">
    <property type="component" value="Unassembled WGS sequence"/>
</dbReference>
<organism evidence="2 3">
    <name type="scientific">Paractinoplanes deccanensis</name>
    <dbReference type="NCBI Taxonomy" id="113561"/>
    <lineage>
        <taxon>Bacteria</taxon>
        <taxon>Bacillati</taxon>
        <taxon>Actinomycetota</taxon>
        <taxon>Actinomycetes</taxon>
        <taxon>Micromonosporales</taxon>
        <taxon>Micromonosporaceae</taxon>
        <taxon>Paractinoplanes</taxon>
    </lineage>
</organism>
<dbReference type="NCBIfam" id="NF033634">
    <property type="entry name" value="SLATT_1"/>
    <property type="match status" value="1"/>
</dbReference>
<evidence type="ECO:0000313" key="3">
    <source>
        <dbReference type="Proteomes" id="UP000609879"/>
    </source>
</evidence>
<proteinExistence type="predicted"/>
<keyword evidence="1" id="KW-0812">Transmembrane</keyword>
<dbReference type="EMBL" id="BOMI01000143">
    <property type="protein sequence ID" value="GID78233.1"/>
    <property type="molecule type" value="Genomic_DNA"/>
</dbReference>
<evidence type="ECO:0000313" key="2">
    <source>
        <dbReference type="EMBL" id="GID78233.1"/>
    </source>
</evidence>
<dbReference type="Pfam" id="PF14015">
    <property type="entry name" value="DUF4231"/>
    <property type="match status" value="1"/>
</dbReference>
<gene>
    <name evidence="2" type="ORF">Ade02nite_68740</name>
</gene>
<keyword evidence="1" id="KW-1133">Transmembrane helix</keyword>